<dbReference type="GO" id="GO:0022857">
    <property type="term" value="F:transmembrane transporter activity"/>
    <property type="evidence" value="ECO:0007669"/>
    <property type="project" value="TreeGrafter"/>
</dbReference>
<feature type="domain" description="ABC3 transporter permease C-terminal" evidence="8">
    <location>
        <begin position="287"/>
        <end position="406"/>
    </location>
</feature>
<name>A0A2H0RC65_9BACT</name>
<evidence type="ECO:0000256" key="5">
    <source>
        <dbReference type="ARBA" id="ARBA00023136"/>
    </source>
</evidence>
<comment type="subcellular location">
    <subcellularLocation>
        <location evidence="1">Cell membrane</location>
        <topology evidence="1">Multi-pass membrane protein</topology>
    </subcellularLocation>
</comment>
<evidence type="ECO:0000256" key="4">
    <source>
        <dbReference type="ARBA" id="ARBA00022989"/>
    </source>
</evidence>
<dbReference type="AlphaFoldDB" id="A0A2H0RC65"/>
<comment type="similarity">
    <text evidence="6">Belongs to the ABC-4 integral membrane protein family.</text>
</comment>
<keyword evidence="4 7" id="KW-1133">Transmembrane helix</keyword>
<keyword evidence="2" id="KW-1003">Cell membrane</keyword>
<dbReference type="Pfam" id="PF02687">
    <property type="entry name" value="FtsX"/>
    <property type="match status" value="1"/>
</dbReference>
<dbReference type="PANTHER" id="PTHR30572:SF4">
    <property type="entry name" value="ABC TRANSPORTER PERMEASE YTRF"/>
    <property type="match status" value="1"/>
</dbReference>
<keyword evidence="3 7" id="KW-0812">Transmembrane</keyword>
<dbReference type="InterPro" id="IPR050250">
    <property type="entry name" value="Macrolide_Exporter_MacB"/>
</dbReference>
<dbReference type="EMBL" id="PCXV01000029">
    <property type="protein sequence ID" value="PIR44073.1"/>
    <property type="molecule type" value="Genomic_DNA"/>
</dbReference>
<dbReference type="InterPro" id="IPR025857">
    <property type="entry name" value="MacB_PCD"/>
</dbReference>
<evidence type="ECO:0000256" key="6">
    <source>
        <dbReference type="ARBA" id="ARBA00038076"/>
    </source>
</evidence>
<proteinExistence type="inferred from homology"/>
<evidence type="ECO:0000259" key="9">
    <source>
        <dbReference type="Pfam" id="PF12704"/>
    </source>
</evidence>
<evidence type="ECO:0000256" key="1">
    <source>
        <dbReference type="ARBA" id="ARBA00004651"/>
    </source>
</evidence>
<gene>
    <name evidence="10" type="ORF">COV23_01830</name>
</gene>
<feature type="transmembrane region" description="Helical" evidence="7">
    <location>
        <begin position="21"/>
        <end position="42"/>
    </location>
</feature>
<dbReference type="Pfam" id="PF12704">
    <property type="entry name" value="MacB_PCD"/>
    <property type="match status" value="1"/>
</dbReference>
<organism evidence="10 11">
    <name type="scientific">Candidatus Wolfebacteria bacterium CG10_big_fil_rev_8_21_14_0_10_31_9</name>
    <dbReference type="NCBI Taxonomy" id="1975070"/>
    <lineage>
        <taxon>Bacteria</taxon>
        <taxon>Candidatus Wolfeibacteriota</taxon>
    </lineage>
</organism>
<evidence type="ECO:0000313" key="10">
    <source>
        <dbReference type="EMBL" id="PIR44073.1"/>
    </source>
</evidence>
<dbReference type="InterPro" id="IPR003838">
    <property type="entry name" value="ABC3_permease_C"/>
</dbReference>
<evidence type="ECO:0000256" key="7">
    <source>
        <dbReference type="SAM" id="Phobius"/>
    </source>
</evidence>
<feature type="transmembrane region" description="Helical" evidence="7">
    <location>
        <begin position="329"/>
        <end position="362"/>
    </location>
</feature>
<evidence type="ECO:0000313" key="11">
    <source>
        <dbReference type="Proteomes" id="UP000231602"/>
    </source>
</evidence>
<sequence length="413" mass="44922">MTFKHSFKTALTGLRTNKSRSALTILGIVIGITAIILIMSLGQGAQDLILGQIQGIGSKIIGIVPGRQPKGPSDIFSTFTDSLKEKDLEALEKKGNAPNIVKIMPIVFGSNSVSYGSEVYRPTLFGVSSNFADIYNIHPKESGRNFTEDEIKGYSDVAIIGDKVREKLFANQNPISEKIKIKNRSYKIIGVLEKKGQMSFLNFDDSVIVPYTNAQKYIFGIKYFHRIAAEADSEKNVAQAVSDIKATIRSSHNITDPEKDDFFVETQAEAMETIKTVTDVLTLFLIAVAAISLIVGGIGIMNIMLVSVTERTKEIGLRKSLGATEKNIMTQFLLEAVVLTGLGGLIGTILGASFSFISSLILSQLVSASWKFSFPIEGMLIGLAVSAFVGLVFGIYPARQAAKKSPMEALRYE</sequence>
<comment type="caution">
    <text evidence="10">The sequence shown here is derived from an EMBL/GenBank/DDBJ whole genome shotgun (WGS) entry which is preliminary data.</text>
</comment>
<protein>
    <submittedName>
        <fullName evidence="10">Multidrug ABC transporter substrate-binding protein</fullName>
    </submittedName>
</protein>
<reference evidence="10 11" key="1">
    <citation type="submission" date="2017-09" db="EMBL/GenBank/DDBJ databases">
        <title>Depth-based differentiation of microbial function through sediment-hosted aquifers and enrichment of novel symbionts in the deep terrestrial subsurface.</title>
        <authorList>
            <person name="Probst A.J."/>
            <person name="Ladd B."/>
            <person name="Jarett J.K."/>
            <person name="Geller-Mcgrath D.E."/>
            <person name="Sieber C.M."/>
            <person name="Emerson J.B."/>
            <person name="Anantharaman K."/>
            <person name="Thomas B.C."/>
            <person name="Malmstrom R."/>
            <person name="Stieglmeier M."/>
            <person name="Klingl A."/>
            <person name="Woyke T."/>
            <person name="Ryan C.M."/>
            <person name="Banfield J.F."/>
        </authorList>
    </citation>
    <scope>NUCLEOTIDE SEQUENCE [LARGE SCALE GENOMIC DNA]</scope>
    <source>
        <strain evidence="10">CG10_big_fil_rev_8_21_14_0_10_31_9</strain>
    </source>
</reference>
<keyword evidence="5 7" id="KW-0472">Membrane</keyword>
<accession>A0A2H0RC65</accession>
<dbReference type="PANTHER" id="PTHR30572">
    <property type="entry name" value="MEMBRANE COMPONENT OF TRANSPORTER-RELATED"/>
    <property type="match status" value="1"/>
</dbReference>
<evidence type="ECO:0000259" key="8">
    <source>
        <dbReference type="Pfam" id="PF02687"/>
    </source>
</evidence>
<evidence type="ECO:0000256" key="3">
    <source>
        <dbReference type="ARBA" id="ARBA00022692"/>
    </source>
</evidence>
<dbReference type="Proteomes" id="UP000231602">
    <property type="component" value="Unassembled WGS sequence"/>
</dbReference>
<feature type="transmembrane region" description="Helical" evidence="7">
    <location>
        <begin position="281"/>
        <end position="308"/>
    </location>
</feature>
<feature type="transmembrane region" description="Helical" evidence="7">
    <location>
        <begin position="374"/>
        <end position="396"/>
    </location>
</feature>
<feature type="domain" description="MacB-like periplasmic core" evidence="9">
    <location>
        <begin position="21"/>
        <end position="246"/>
    </location>
</feature>
<evidence type="ECO:0000256" key="2">
    <source>
        <dbReference type="ARBA" id="ARBA00022475"/>
    </source>
</evidence>
<dbReference type="GO" id="GO:0005886">
    <property type="term" value="C:plasma membrane"/>
    <property type="evidence" value="ECO:0007669"/>
    <property type="project" value="UniProtKB-SubCell"/>
</dbReference>